<evidence type="ECO:0000313" key="1">
    <source>
        <dbReference type="EMBL" id="MDO1581524.1"/>
    </source>
</evidence>
<reference evidence="1" key="1">
    <citation type="journal article" date="2015" name="Int. J. Syst. Evol. Microbiol.">
        <title>Rhizobium oryzicola sp. nov., potential plant-growth-promoting endophytic bacteria isolated from rice roots.</title>
        <authorList>
            <person name="Zhang X.X."/>
            <person name="Gao J.S."/>
            <person name="Cao Y.H."/>
            <person name="Sheirdil R.A."/>
            <person name="Wang X.C."/>
            <person name="Zhang L."/>
        </authorList>
    </citation>
    <scope>NUCLEOTIDE SEQUENCE</scope>
    <source>
        <strain evidence="1">05753</strain>
    </source>
</reference>
<gene>
    <name evidence="1" type="ORF">Q2T52_05380</name>
</gene>
<dbReference type="PANTHER" id="PTHR36931">
    <property type="entry name" value="UPF0153 PROTEIN YEIW"/>
    <property type="match status" value="1"/>
</dbReference>
<dbReference type="PANTHER" id="PTHR36931:SF1">
    <property type="entry name" value="UPF0153 PROTEIN YEIW"/>
    <property type="match status" value="1"/>
</dbReference>
<dbReference type="InterPro" id="IPR052572">
    <property type="entry name" value="UPF0153_domain"/>
</dbReference>
<protein>
    <recommendedName>
        <fullName evidence="3">YkgJ family cysteine cluster protein</fullName>
    </recommendedName>
</protein>
<evidence type="ECO:0000313" key="2">
    <source>
        <dbReference type="Proteomes" id="UP001169006"/>
    </source>
</evidence>
<proteinExistence type="predicted"/>
<sequence>MLTPSATSRACGTCTLCCRLPDIDELQKPANMLCRHGVEGRGCSIYETRPQGCRDFWCLWLMGTRLGEHWNPIHSHMMVYAQGPQVTVLVEPEHAEIWRTAPYVEEITRWASELQAEGGYIIVFAGDAVTKVAPPA</sequence>
<keyword evidence="2" id="KW-1185">Reference proteome</keyword>
<name>A0ABT8STR9_9HYPH</name>
<reference evidence="1" key="2">
    <citation type="submission" date="2023-07" db="EMBL/GenBank/DDBJ databases">
        <authorList>
            <person name="Sun H."/>
        </authorList>
    </citation>
    <scope>NUCLEOTIDE SEQUENCE</scope>
    <source>
        <strain evidence="1">05753</strain>
    </source>
</reference>
<dbReference type="Proteomes" id="UP001169006">
    <property type="component" value="Unassembled WGS sequence"/>
</dbReference>
<organism evidence="1 2">
    <name type="scientific">Rhizobium oryzicola</name>
    <dbReference type="NCBI Taxonomy" id="1232668"/>
    <lineage>
        <taxon>Bacteria</taxon>
        <taxon>Pseudomonadati</taxon>
        <taxon>Pseudomonadota</taxon>
        <taxon>Alphaproteobacteria</taxon>
        <taxon>Hyphomicrobiales</taxon>
        <taxon>Rhizobiaceae</taxon>
        <taxon>Rhizobium/Agrobacterium group</taxon>
        <taxon>Rhizobium</taxon>
    </lineage>
</organism>
<accession>A0ABT8STR9</accession>
<dbReference type="EMBL" id="JAUKWQ010000001">
    <property type="protein sequence ID" value="MDO1581524.1"/>
    <property type="molecule type" value="Genomic_DNA"/>
</dbReference>
<comment type="caution">
    <text evidence="1">The sequence shown here is derived from an EMBL/GenBank/DDBJ whole genome shotgun (WGS) entry which is preliminary data.</text>
</comment>
<dbReference type="RefSeq" id="WP_302075627.1">
    <property type="nucleotide sequence ID" value="NZ_JAUKWQ010000001.1"/>
</dbReference>
<evidence type="ECO:0008006" key="3">
    <source>
        <dbReference type="Google" id="ProtNLM"/>
    </source>
</evidence>